<protein>
    <submittedName>
        <fullName evidence="2">Putative transposase</fullName>
    </submittedName>
</protein>
<dbReference type="InterPro" id="IPR002686">
    <property type="entry name" value="Transposase_17"/>
</dbReference>
<dbReference type="InterPro" id="IPR036515">
    <property type="entry name" value="Transposase_17_sf"/>
</dbReference>
<dbReference type="GO" id="GO:0004803">
    <property type="term" value="F:transposase activity"/>
    <property type="evidence" value="ECO:0007669"/>
    <property type="project" value="InterPro"/>
</dbReference>
<feature type="non-terminal residue" evidence="2">
    <location>
        <position position="210"/>
    </location>
</feature>
<reference evidence="3" key="1">
    <citation type="submission" date="2016-10" db="EMBL/GenBank/DDBJ databases">
        <authorList>
            <person name="Varghese N."/>
            <person name="Submissions S."/>
        </authorList>
    </citation>
    <scope>NUCLEOTIDE SEQUENCE [LARGE SCALE GENOMIC DNA]</scope>
    <source>
        <strain evidence="3">DSM 6150</strain>
    </source>
</reference>
<dbReference type="Pfam" id="PF01797">
    <property type="entry name" value="Y1_Tnp"/>
    <property type="match status" value="1"/>
</dbReference>
<dbReference type="OrthoDB" id="9814067at2"/>
<dbReference type="Gene3D" id="3.30.70.1290">
    <property type="entry name" value="Transposase IS200-like"/>
    <property type="match status" value="1"/>
</dbReference>
<dbReference type="EMBL" id="FOVE01000039">
    <property type="protein sequence ID" value="SFO06708.1"/>
    <property type="molecule type" value="Genomic_DNA"/>
</dbReference>
<dbReference type="SUPFAM" id="SSF143422">
    <property type="entry name" value="Transposase IS200-like"/>
    <property type="match status" value="1"/>
</dbReference>
<dbReference type="STRING" id="83765.SAMN05660284_02842"/>
<proteinExistence type="predicted"/>
<dbReference type="AlphaFoldDB" id="A0A1I5E5A2"/>
<dbReference type="SMART" id="SM01321">
    <property type="entry name" value="Y1_Tnp"/>
    <property type="match status" value="1"/>
</dbReference>
<dbReference type="GO" id="GO:0003677">
    <property type="term" value="F:DNA binding"/>
    <property type="evidence" value="ECO:0007669"/>
    <property type="project" value="InterPro"/>
</dbReference>
<dbReference type="PANTHER" id="PTHR34322">
    <property type="entry name" value="TRANSPOSASE, Y1_TNP DOMAIN-CONTAINING"/>
    <property type="match status" value="1"/>
</dbReference>
<dbReference type="GO" id="GO:0006313">
    <property type="term" value="P:DNA transposition"/>
    <property type="evidence" value="ECO:0007669"/>
    <property type="project" value="InterPro"/>
</dbReference>
<dbReference type="PANTHER" id="PTHR34322:SF2">
    <property type="entry name" value="TRANSPOSASE IS200-LIKE DOMAIN-CONTAINING PROTEIN"/>
    <property type="match status" value="1"/>
</dbReference>
<name>A0A1I5E5A2_9NEIS</name>
<feature type="domain" description="Transposase IS200-like" evidence="1">
    <location>
        <begin position="9"/>
        <end position="124"/>
    </location>
</feature>
<evidence type="ECO:0000313" key="2">
    <source>
        <dbReference type="EMBL" id="SFO06708.1"/>
    </source>
</evidence>
<evidence type="ECO:0000259" key="1">
    <source>
        <dbReference type="SMART" id="SM01321"/>
    </source>
</evidence>
<dbReference type="Proteomes" id="UP000242869">
    <property type="component" value="Unassembled WGS sequence"/>
</dbReference>
<gene>
    <name evidence="2" type="ORF">SAMN05660284_02842</name>
</gene>
<sequence length="210" mass="24360">MPRRPRLSLPNVPMHLIQRGNNRQACFFADEDYRFYLEWLKDYAGKNRCRIHAYVLMTNHVHLLVSSESGDGVAALMKALGQRYVQYVNRRYRRSGSLWEGRFRSCLTQDEGYLLACQRYIELNPVRAGMVEHPAEYRWSSYRVNAQGEDDLLIEPHELYCALGTDPAARQAAYRELFRYQLEPGMVDAIRRATNGNFALGDSRFGEEIG</sequence>
<dbReference type="RefSeq" id="WP_091198394.1">
    <property type="nucleotide sequence ID" value="NZ_FOVE01000039.1"/>
</dbReference>
<accession>A0A1I5E5A2</accession>
<organism evidence="2 3">
    <name type="scientific">Formivibrio citricus</name>
    <dbReference type="NCBI Taxonomy" id="83765"/>
    <lineage>
        <taxon>Bacteria</taxon>
        <taxon>Pseudomonadati</taxon>
        <taxon>Pseudomonadota</taxon>
        <taxon>Betaproteobacteria</taxon>
        <taxon>Neisseriales</taxon>
        <taxon>Chitinibacteraceae</taxon>
        <taxon>Formivibrio</taxon>
    </lineage>
</organism>
<keyword evidence="3" id="KW-1185">Reference proteome</keyword>
<evidence type="ECO:0000313" key="3">
    <source>
        <dbReference type="Proteomes" id="UP000242869"/>
    </source>
</evidence>